<dbReference type="Proteomes" id="UP000504617">
    <property type="component" value="Unplaced"/>
</dbReference>
<dbReference type="GO" id="GO:0005819">
    <property type="term" value="C:spindle"/>
    <property type="evidence" value="ECO:0007669"/>
    <property type="project" value="TreeGrafter"/>
</dbReference>
<protein>
    <submittedName>
        <fullName evidence="7">Mitotic-spindle organizing protein 1</fullName>
    </submittedName>
</protein>
<dbReference type="GO" id="GO:0000931">
    <property type="term" value="C:gamma-tubulin ring complex"/>
    <property type="evidence" value="ECO:0007669"/>
    <property type="project" value="InterPro"/>
</dbReference>
<dbReference type="PANTHER" id="PTHR28520:SF2">
    <property type="entry name" value="MITOTIC-SPINDLE ORGANIZING PROTEIN 1"/>
    <property type="match status" value="1"/>
</dbReference>
<dbReference type="OrthoDB" id="48571at2759"/>
<evidence type="ECO:0000256" key="2">
    <source>
        <dbReference type="ARBA" id="ARBA00011015"/>
    </source>
</evidence>
<dbReference type="CTD" id="440145"/>
<dbReference type="RefSeq" id="XP_013917033.1">
    <property type="nucleotide sequence ID" value="XM_014061558.1"/>
</dbReference>
<dbReference type="GO" id="GO:0033566">
    <property type="term" value="P:gamma-tubulin complex localization"/>
    <property type="evidence" value="ECO:0007669"/>
    <property type="project" value="InterPro"/>
</dbReference>
<keyword evidence="4" id="KW-0206">Cytoskeleton</keyword>
<dbReference type="GO" id="GO:0005813">
    <property type="term" value="C:centrosome"/>
    <property type="evidence" value="ECO:0007669"/>
    <property type="project" value="TreeGrafter"/>
</dbReference>
<organism evidence="6 7">
    <name type="scientific">Thamnophis sirtalis</name>
    <dbReference type="NCBI Taxonomy" id="35019"/>
    <lineage>
        <taxon>Eukaryota</taxon>
        <taxon>Metazoa</taxon>
        <taxon>Chordata</taxon>
        <taxon>Craniata</taxon>
        <taxon>Vertebrata</taxon>
        <taxon>Euteleostomi</taxon>
        <taxon>Lepidosauria</taxon>
        <taxon>Squamata</taxon>
        <taxon>Bifurcata</taxon>
        <taxon>Unidentata</taxon>
        <taxon>Episquamata</taxon>
        <taxon>Toxicofera</taxon>
        <taxon>Serpentes</taxon>
        <taxon>Colubroidea</taxon>
        <taxon>Colubridae</taxon>
        <taxon>Natricinae</taxon>
        <taxon>Thamnophis</taxon>
    </lineage>
</organism>
<evidence type="ECO:0000259" key="5">
    <source>
        <dbReference type="Pfam" id="PF00611"/>
    </source>
</evidence>
<dbReference type="Pfam" id="PF12554">
    <property type="entry name" value="MOZART1"/>
    <property type="match status" value="1"/>
</dbReference>
<dbReference type="InterPro" id="IPR027267">
    <property type="entry name" value="AH/BAR_dom_sf"/>
</dbReference>
<dbReference type="InterPro" id="IPR001060">
    <property type="entry name" value="FCH_dom"/>
</dbReference>
<evidence type="ECO:0000313" key="7">
    <source>
        <dbReference type="RefSeq" id="XP_013917033.1"/>
    </source>
</evidence>
<dbReference type="PANTHER" id="PTHR28520">
    <property type="entry name" value="MITOTIC-SPINDLE ORGANIZING PROTEIN 1"/>
    <property type="match status" value="1"/>
</dbReference>
<dbReference type="Gene3D" id="1.20.1270.60">
    <property type="entry name" value="Arfaptin homology (AH) domain/BAR domain"/>
    <property type="match status" value="1"/>
</dbReference>
<keyword evidence="3" id="KW-0963">Cytoplasm</keyword>
<reference evidence="7" key="1">
    <citation type="submission" date="2025-08" db="UniProtKB">
        <authorList>
            <consortium name="RefSeq"/>
        </authorList>
    </citation>
    <scope>IDENTIFICATION</scope>
    <source>
        <tissue evidence="7">Skeletal muscle</tissue>
    </source>
</reference>
<dbReference type="Pfam" id="PF00611">
    <property type="entry name" value="FCH"/>
    <property type="match status" value="1"/>
</dbReference>
<dbReference type="InterPro" id="IPR022214">
    <property type="entry name" value="MZT1"/>
</dbReference>
<dbReference type="GO" id="GO:0051415">
    <property type="term" value="P:microtubule nucleation by interphase microtubule organizing center"/>
    <property type="evidence" value="ECO:0007669"/>
    <property type="project" value="TreeGrafter"/>
</dbReference>
<accession>A0A6I9Y1Y7</accession>
<feature type="domain" description="FCH" evidence="5">
    <location>
        <begin position="167"/>
        <end position="204"/>
    </location>
</feature>
<proteinExistence type="inferred from homology"/>
<comment type="similarity">
    <text evidence="2">Belongs to the MOZART1 family.</text>
</comment>
<dbReference type="AlphaFoldDB" id="A0A6I9Y1Y7"/>
<sequence length="206" mass="23587">MATSSGNLNAVRETMDVLMEISRLLNTGLDAETLSICVRLCEQGINPEALSAVIRELRKASEALKLVGEDITGTCELNIYSLQLKHKLNLYLEPGVLTEASQEHEANSMSRQKTPLFTSCIAFYNILNELNDYAGQREVVAEELGHRVYGELMRYSHELKTERKLDQFDNLDKHTQWGIDFLERYAKFVKERIEIEQNYAKQLREG</sequence>
<dbReference type="GeneID" id="106545093"/>
<evidence type="ECO:0000256" key="1">
    <source>
        <dbReference type="ARBA" id="ARBA00004267"/>
    </source>
</evidence>
<dbReference type="GO" id="GO:0031021">
    <property type="term" value="C:interphase microtubule organizing center"/>
    <property type="evidence" value="ECO:0007669"/>
    <property type="project" value="TreeGrafter"/>
</dbReference>
<dbReference type="KEGG" id="tsr:106545093"/>
<comment type="subcellular location">
    <subcellularLocation>
        <location evidence="1">Cytoplasm</location>
        <location evidence="1">Cytoskeleton</location>
        <location evidence="1">Microtubule organizing center</location>
    </subcellularLocation>
</comment>
<evidence type="ECO:0000313" key="6">
    <source>
        <dbReference type="Proteomes" id="UP000504617"/>
    </source>
</evidence>
<dbReference type="SUPFAM" id="SSF103657">
    <property type="entry name" value="BAR/IMD domain-like"/>
    <property type="match status" value="2"/>
</dbReference>
<name>A0A6I9Y1Y7_9SAUR</name>
<gene>
    <name evidence="7" type="primary">MZT1</name>
</gene>
<evidence type="ECO:0000256" key="4">
    <source>
        <dbReference type="ARBA" id="ARBA00023212"/>
    </source>
</evidence>
<evidence type="ECO:0000256" key="3">
    <source>
        <dbReference type="ARBA" id="ARBA00022490"/>
    </source>
</evidence>
<keyword evidence="6" id="KW-1185">Reference proteome</keyword>
<dbReference type="GO" id="GO:0090307">
    <property type="term" value="P:mitotic spindle assembly"/>
    <property type="evidence" value="ECO:0007669"/>
    <property type="project" value="TreeGrafter"/>
</dbReference>